<dbReference type="OrthoDB" id="6133115at2759"/>
<dbReference type="PROSITE" id="PS00216">
    <property type="entry name" value="SUGAR_TRANSPORT_1"/>
    <property type="match status" value="1"/>
</dbReference>
<evidence type="ECO:0000313" key="11">
    <source>
        <dbReference type="Proteomes" id="UP000299102"/>
    </source>
</evidence>
<feature type="transmembrane region" description="Helical" evidence="8">
    <location>
        <begin position="543"/>
        <end position="562"/>
    </location>
</feature>
<feature type="transmembrane region" description="Helical" evidence="8">
    <location>
        <begin position="708"/>
        <end position="727"/>
    </location>
</feature>
<dbReference type="PANTHER" id="PTHR48021">
    <property type="match status" value="1"/>
</dbReference>
<evidence type="ECO:0000256" key="2">
    <source>
        <dbReference type="ARBA" id="ARBA00022448"/>
    </source>
</evidence>
<evidence type="ECO:0000256" key="3">
    <source>
        <dbReference type="ARBA" id="ARBA00022475"/>
    </source>
</evidence>
<keyword evidence="3" id="KW-1003">Cell membrane</keyword>
<reference evidence="10 11" key="1">
    <citation type="journal article" date="2019" name="Commun. Biol.">
        <title>The bagworm genome reveals a unique fibroin gene that provides high tensile strength.</title>
        <authorList>
            <person name="Kono N."/>
            <person name="Nakamura H."/>
            <person name="Ohtoshi R."/>
            <person name="Tomita M."/>
            <person name="Numata K."/>
            <person name="Arakawa K."/>
        </authorList>
    </citation>
    <scope>NUCLEOTIDE SEQUENCE [LARGE SCALE GENOMIC DNA]</scope>
</reference>
<keyword evidence="6 8" id="KW-1133">Transmembrane helix</keyword>
<feature type="transmembrane region" description="Helical" evidence="8">
    <location>
        <begin position="280"/>
        <end position="310"/>
    </location>
</feature>
<evidence type="ECO:0000313" key="10">
    <source>
        <dbReference type="EMBL" id="GBP36015.1"/>
    </source>
</evidence>
<dbReference type="FunFam" id="1.20.1250.20:FF:000218">
    <property type="entry name" value="facilitated trehalose transporter Tret1"/>
    <property type="match status" value="1"/>
</dbReference>
<feature type="transmembrane region" description="Helical" evidence="8">
    <location>
        <begin position="449"/>
        <end position="467"/>
    </location>
</feature>
<dbReference type="Gene3D" id="1.20.1250.20">
    <property type="entry name" value="MFS general substrate transporter like domains"/>
    <property type="match status" value="2"/>
</dbReference>
<feature type="transmembrane region" description="Helical" evidence="8">
    <location>
        <begin position="642"/>
        <end position="667"/>
    </location>
</feature>
<feature type="transmembrane region" description="Helical" evidence="8">
    <location>
        <begin position="363"/>
        <end position="382"/>
    </location>
</feature>
<dbReference type="Proteomes" id="UP000299102">
    <property type="component" value="Unassembled WGS sequence"/>
</dbReference>
<keyword evidence="2" id="KW-0813">Transport</keyword>
<dbReference type="InterPro" id="IPR036259">
    <property type="entry name" value="MFS_trans_sf"/>
</dbReference>
<dbReference type="InterPro" id="IPR005828">
    <property type="entry name" value="MFS_sugar_transport-like"/>
</dbReference>
<dbReference type="SUPFAM" id="SSF103473">
    <property type="entry name" value="MFS general substrate transporter"/>
    <property type="match status" value="2"/>
</dbReference>
<dbReference type="EMBL" id="BGZK01000313">
    <property type="protein sequence ID" value="GBP36015.1"/>
    <property type="molecule type" value="Genomic_DNA"/>
</dbReference>
<organism evidence="10 11">
    <name type="scientific">Eumeta variegata</name>
    <name type="common">Bagworm moth</name>
    <name type="synonym">Eumeta japonica</name>
    <dbReference type="NCBI Taxonomy" id="151549"/>
    <lineage>
        <taxon>Eukaryota</taxon>
        <taxon>Metazoa</taxon>
        <taxon>Ecdysozoa</taxon>
        <taxon>Arthropoda</taxon>
        <taxon>Hexapoda</taxon>
        <taxon>Insecta</taxon>
        <taxon>Pterygota</taxon>
        <taxon>Neoptera</taxon>
        <taxon>Endopterygota</taxon>
        <taxon>Lepidoptera</taxon>
        <taxon>Glossata</taxon>
        <taxon>Ditrysia</taxon>
        <taxon>Tineoidea</taxon>
        <taxon>Psychidae</taxon>
        <taxon>Oiketicinae</taxon>
        <taxon>Eumeta</taxon>
    </lineage>
</organism>
<protein>
    <submittedName>
        <fullName evidence="10">Facilitated trehalose transporter Tret1</fullName>
    </submittedName>
</protein>
<evidence type="ECO:0000256" key="6">
    <source>
        <dbReference type="ARBA" id="ARBA00022989"/>
    </source>
</evidence>
<proteinExistence type="predicted"/>
<feature type="transmembrane region" description="Helical" evidence="8">
    <location>
        <begin position="582"/>
        <end position="602"/>
    </location>
</feature>
<dbReference type="PANTHER" id="PTHR48021:SF68">
    <property type="entry name" value="MAJOR FACILITATOR SUPERFAMILY (MFS) PROFILE DOMAIN-CONTAINING PROTEIN"/>
    <property type="match status" value="1"/>
</dbReference>
<keyword evidence="4" id="KW-0762">Sugar transport</keyword>
<feature type="domain" description="Major facilitator superfamily (MFS) profile" evidence="9">
    <location>
        <begin position="291"/>
        <end position="733"/>
    </location>
</feature>
<sequence>MKTNMFIAAKDIESHSASYQCRSHFKNFSGSSVAITTLLAFILVAPLMERCGRKIAHISVVVPNILCCMIFYFADNITTLILARLIFGIPSGGTIVLNAIIIAEFSNPRIRGVLLNAKSSFVVLGVGYAHLLGLFFDWRTLALLGLILPVLSLLITITWPESPAWLARHGHYEHCEKNFNWLRGVDPSAQKELHALMQAEMERQTVKISESVPKSFPQKTKKFFMRFTHQDFLKPTWIMAHAFIIMEACGRHVFPTYAIKIVTAFAGSQSPLHYVVGLDLVIFATTVLACVVIWAALGVLTNIASIGFHYGYPTLLFRDLRAKDSPIPLTLEEESWITSSIAITTLLSFVLVAPLMERYGRKIAHISLVISNAMACVIFYFANNFTTLMLGRLIFGIPNGGSIVLTAIIIAEFTSPKLRGILLNGKTCSIVFGASYVHFLGLFFNWRTLALFGLLLPVLSLYITITWPESPAWLARRGHYERCEKNFNWLRGEYPSAQKELDALIKAEMDRRTVKISDPVSKSFAQKTKNFFMKFTRRDFLKPTWIMAHAFVIMETCGRHIFPTYAIKIVTAFAGGQSPLHYVVGLDLVIFATSVLACVVVHMFQRRTLLFSTGTMCSVLLLAICLYLFLKSKQIIPSSNVWIPLTLYMLYFFFLNLGTSPLVLTILGEIYPLKHRSMGVMMSGIFFSFALMVALKVTPLLIESIEVHGTFTIFAAFMMGSLLYLYFNLPETKDKTLQEIEEYFTSGKNGTQLAHNSERRLTVDNEI</sequence>
<comment type="subcellular location">
    <subcellularLocation>
        <location evidence="1">Cell membrane</location>
        <topology evidence="1">Multi-pass membrane protein</topology>
    </subcellularLocation>
</comment>
<dbReference type="InterPro" id="IPR005829">
    <property type="entry name" value="Sugar_transporter_CS"/>
</dbReference>
<dbReference type="GO" id="GO:0005886">
    <property type="term" value="C:plasma membrane"/>
    <property type="evidence" value="ECO:0007669"/>
    <property type="project" value="UniProtKB-SubCell"/>
</dbReference>
<feature type="transmembrane region" description="Helical" evidence="8">
    <location>
        <begin position="423"/>
        <end position="443"/>
    </location>
</feature>
<feature type="transmembrane region" description="Helical" evidence="8">
    <location>
        <begin position="609"/>
        <end position="630"/>
    </location>
</feature>
<accession>A0A4C1VEF5</accession>
<dbReference type="PROSITE" id="PS50850">
    <property type="entry name" value="MFS"/>
    <property type="match status" value="1"/>
</dbReference>
<feature type="transmembrane region" description="Helical" evidence="8">
    <location>
        <begin position="55"/>
        <end position="74"/>
    </location>
</feature>
<dbReference type="InterPro" id="IPR020846">
    <property type="entry name" value="MFS_dom"/>
</dbReference>
<evidence type="ECO:0000256" key="7">
    <source>
        <dbReference type="ARBA" id="ARBA00023136"/>
    </source>
</evidence>
<feature type="transmembrane region" description="Helical" evidence="8">
    <location>
        <begin position="113"/>
        <end position="135"/>
    </location>
</feature>
<feature type="transmembrane region" description="Helical" evidence="8">
    <location>
        <begin position="28"/>
        <end position="48"/>
    </location>
</feature>
<keyword evidence="7 8" id="KW-0472">Membrane</keyword>
<dbReference type="PROSITE" id="PS00217">
    <property type="entry name" value="SUGAR_TRANSPORT_2"/>
    <property type="match status" value="2"/>
</dbReference>
<dbReference type="GO" id="GO:0022857">
    <property type="term" value="F:transmembrane transporter activity"/>
    <property type="evidence" value="ECO:0007669"/>
    <property type="project" value="InterPro"/>
</dbReference>
<evidence type="ECO:0000259" key="9">
    <source>
        <dbReference type="PROSITE" id="PS50850"/>
    </source>
</evidence>
<comment type="caution">
    <text evidence="10">The sequence shown here is derived from an EMBL/GenBank/DDBJ whole genome shotgun (WGS) entry which is preliminary data.</text>
</comment>
<name>A0A4C1VEF5_EUMVA</name>
<feature type="transmembrane region" description="Helical" evidence="8">
    <location>
        <begin position="336"/>
        <end position="356"/>
    </location>
</feature>
<gene>
    <name evidence="10" type="primary">Tret1</name>
    <name evidence="10" type="ORF">EVAR_29143_1</name>
</gene>
<feature type="transmembrane region" description="Helical" evidence="8">
    <location>
        <begin position="679"/>
        <end position="702"/>
    </location>
</feature>
<keyword evidence="11" id="KW-1185">Reference proteome</keyword>
<dbReference type="AlphaFoldDB" id="A0A4C1VEF5"/>
<dbReference type="Pfam" id="PF00083">
    <property type="entry name" value="Sugar_tr"/>
    <property type="match status" value="2"/>
</dbReference>
<evidence type="ECO:0000256" key="8">
    <source>
        <dbReference type="SAM" id="Phobius"/>
    </source>
</evidence>
<evidence type="ECO:0000256" key="4">
    <source>
        <dbReference type="ARBA" id="ARBA00022597"/>
    </source>
</evidence>
<evidence type="ECO:0000256" key="1">
    <source>
        <dbReference type="ARBA" id="ARBA00004651"/>
    </source>
</evidence>
<dbReference type="STRING" id="151549.A0A4C1VEF5"/>
<evidence type="ECO:0000256" key="5">
    <source>
        <dbReference type="ARBA" id="ARBA00022692"/>
    </source>
</evidence>
<feature type="transmembrane region" description="Helical" evidence="8">
    <location>
        <begin position="141"/>
        <end position="159"/>
    </location>
</feature>
<keyword evidence="5 8" id="KW-0812">Transmembrane</keyword>
<feature type="transmembrane region" description="Helical" evidence="8">
    <location>
        <begin position="388"/>
        <end position="411"/>
    </location>
</feature>
<dbReference type="InterPro" id="IPR050549">
    <property type="entry name" value="MFS_Trehalose_Transporter"/>
</dbReference>
<feature type="transmembrane region" description="Helical" evidence="8">
    <location>
        <begin position="80"/>
        <end position="101"/>
    </location>
</feature>